<dbReference type="KEGG" id="csol:105367680"/>
<dbReference type="Proteomes" id="UP000695007">
    <property type="component" value="Unplaced"/>
</dbReference>
<feature type="compositionally biased region" description="Basic and acidic residues" evidence="1">
    <location>
        <begin position="100"/>
        <end position="112"/>
    </location>
</feature>
<proteinExistence type="predicted"/>
<keyword evidence="2" id="KW-1185">Reference proteome</keyword>
<sequence>MNQFKQIFSLFPHYASSKSIGTATSGYTGMDGLFRNSSWYRQQGSEKDNKLTKFLHYQHNNENQGKENNKQDKKFAMEAIKKQNLASPDQKIGNSNNSQENKDDEKGLVNDNVKKKTNEPKLISEFRSYTQMISDYCKDIEKKQPKKDKGVTDIRRSALFKLPFYSVISTFSKFDRMKFNEAKCSSSNNLQNLQDDFPKKSNLPIHNILSKEIINELRIFKKNLQPRGYFTKRKRRMLKSDEQSRILMKNIIEARKKHLKIKLYLIMMKDLENSYDFIFGENKLHHRNNNLLSDSENVDDKSNSMSFKGDDKQTLKSISKQIKDLNIFKSKDKIDVEIPISISSENNKNINTKSSKSVVKLEISATLEERPYTNDTHVNKKIRITDKPESSANQLNHRYKKSIQSNKAYFRNSKGLPWWTSSDSTIRDEEKSEEKKSSVVISEQTELDVVLPKKNKEKYNDSIDNTKLKRLSDSFKPIEKREDGVLIDYGVKVTTRKPKQKPSEKLHTIPVIIDNSIPEKTILMSPEYMEQLQHNISEKHYNTSLPMFPTHQKKFNFLVVLTNNNNLPFGRKSKLEWIHNRLTDRLK</sequence>
<name>A0AAJ6YUQ2_9HYME</name>
<evidence type="ECO:0000313" key="3">
    <source>
        <dbReference type="RefSeq" id="XP_011504750.1"/>
    </source>
</evidence>
<evidence type="ECO:0000313" key="2">
    <source>
        <dbReference type="Proteomes" id="UP000695007"/>
    </source>
</evidence>
<gene>
    <name evidence="3" type="primary">LOC105367680</name>
</gene>
<dbReference type="RefSeq" id="XP_011504750.1">
    <property type="nucleotide sequence ID" value="XM_011506448.1"/>
</dbReference>
<organism evidence="2 3">
    <name type="scientific">Ceratosolen solmsi marchali</name>
    <dbReference type="NCBI Taxonomy" id="326594"/>
    <lineage>
        <taxon>Eukaryota</taxon>
        <taxon>Metazoa</taxon>
        <taxon>Ecdysozoa</taxon>
        <taxon>Arthropoda</taxon>
        <taxon>Hexapoda</taxon>
        <taxon>Insecta</taxon>
        <taxon>Pterygota</taxon>
        <taxon>Neoptera</taxon>
        <taxon>Endopterygota</taxon>
        <taxon>Hymenoptera</taxon>
        <taxon>Apocrita</taxon>
        <taxon>Proctotrupomorpha</taxon>
        <taxon>Chalcidoidea</taxon>
        <taxon>Agaonidae</taxon>
        <taxon>Agaoninae</taxon>
        <taxon>Ceratosolen</taxon>
    </lineage>
</organism>
<accession>A0AAJ6YUQ2</accession>
<protein>
    <submittedName>
        <fullName evidence="3">Uncharacterized protein LOC105367680</fullName>
    </submittedName>
</protein>
<dbReference type="AlphaFoldDB" id="A0AAJ6YUQ2"/>
<feature type="compositionally biased region" description="Polar residues" evidence="1">
    <location>
        <begin position="84"/>
        <end position="99"/>
    </location>
</feature>
<reference evidence="3" key="1">
    <citation type="submission" date="2025-08" db="UniProtKB">
        <authorList>
            <consortium name="RefSeq"/>
        </authorList>
    </citation>
    <scope>IDENTIFICATION</scope>
</reference>
<evidence type="ECO:0000256" key="1">
    <source>
        <dbReference type="SAM" id="MobiDB-lite"/>
    </source>
</evidence>
<dbReference type="GeneID" id="105367680"/>
<feature type="region of interest" description="Disordered" evidence="1">
    <location>
        <begin position="84"/>
        <end position="112"/>
    </location>
</feature>